<dbReference type="EMBL" id="CP015614">
    <property type="protein sequence ID" value="ANF54862.1"/>
    <property type="molecule type" value="Genomic_DNA"/>
</dbReference>
<dbReference type="STRING" id="588932.DA69_08960"/>
<dbReference type="GeneID" id="78117291"/>
<keyword evidence="1 3" id="KW-0472">Membrane</keyword>
<evidence type="ECO:0000313" key="5">
    <source>
        <dbReference type="Proteomes" id="UP000077603"/>
    </source>
</evidence>
<dbReference type="Proteomes" id="UP000077603">
    <property type="component" value="Chromosome"/>
</dbReference>
<dbReference type="AlphaFoldDB" id="A0A172Y6U0"/>
<feature type="compositionally biased region" description="Acidic residues" evidence="2">
    <location>
        <begin position="114"/>
        <end position="123"/>
    </location>
</feature>
<dbReference type="Pfam" id="PF09527">
    <property type="entry name" value="ATPase_gene1"/>
    <property type="match status" value="1"/>
</dbReference>
<dbReference type="PIRSF" id="PIRSF032126">
    <property type="entry name" value="F0F1_ATP_synthase_subunit_I"/>
    <property type="match status" value="1"/>
</dbReference>
<dbReference type="KEGG" id="bne:DA69_08960"/>
<feature type="region of interest" description="Disordered" evidence="2">
    <location>
        <begin position="104"/>
        <end position="123"/>
    </location>
</feature>
<organism evidence="4 5">
    <name type="scientific">Brevundimonas naejangsanensis</name>
    <dbReference type="NCBI Taxonomy" id="588932"/>
    <lineage>
        <taxon>Bacteria</taxon>
        <taxon>Pseudomonadati</taxon>
        <taxon>Pseudomonadota</taxon>
        <taxon>Alphaproteobacteria</taxon>
        <taxon>Caulobacterales</taxon>
        <taxon>Caulobacteraceae</taxon>
        <taxon>Brevundimonas</taxon>
    </lineage>
</organism>
<proteinExistence type="inferred from homology"/>
<sequence length="123" mass="13058">MSPTKESREEAIKRLHQSASALEAKVQADKSVEVAAQKVVGQAYRIIAELLGGVLIGLALGFGVDRLFGTTPIGVVGGVLLGFALSVYMARRTANRLMAQAKAAGLPQQGEPIVEADEENRER</sequence>
<dbReference type="RefSeq" id="WP_024353399.1">
    <property type="nucleotide sequence ID" value="NZ_CP015614.1"/>
</dbReference>
<keyword evidence="1" id="KW-0406">Ion transport</keyword>
<dbReference type="GO" id="GO:1902600">
    <property type="term" value="P:proton transmembrane transport"/>
    <property type="evidence" value="ECO:0007669"/>
    <property type="project" value="UniProtKB-KW"/>
</dbReference>
<comment type="function">
    <text evidence="1">A possible function for this protein is to guide the assembly of the membrane sector of the ATPase enzyme complex.</text>
</comment>
<protein>
    <recommendedName>
        <fullName evidence="1">ATP synthase protein I</fullName>
    </recommendedName>
</protein>
<dbReference type="OrthoDB" id="15401at2"/>
<keyword evidence="1" id="KW-0813">Transport</keyword>
<name>A0A172Y6U0_9CAUL</name>
<evidence type="ECO:0000256" key="2">
    <source>
        <dbReference type="SAM" id="MobiDB-lite"/>
    </source>
</evidence>
<gene>
    <name evidence="4" type="ORF">DA69_08960</name>
</gene>
<evidence type="ECO:0000313" key="4">
    <source>
        <dbReference type="EMBL" id="ANF54862.1"/>
    </source>
</evidence>
<dbReference type="InterPro" id="IPR016989">
    <property type="entry name" value="Atp1_alphaprobac"/>
</dbReference>
<evidence type="ECO:0000256" key="1">
    <source>
        <dbReference type="PIRNR" id="PIRNR032126"/>
    </source>
</evidence>
<accession>A0A172Y6U0</accession>
<comment type="similarity">
    <text evidence="1">Belongs to the bacterial AtpI family.</text>
</comment>
<dbReference type="InterPro" id="IPR032820">
    <property type="entry name" value="ATPase_put"/>
</dbReference>
<feature type="transmembrane region" description="Helical" evidence="3">
    <location>
        <begin position="46"/>
        <end position="64"/>
    </location>
</feature>
<keyword evidence="5" id="KW-1185">Reference proteome</keyword>
<keyword evidence="1" id="KW-0375">Hydrogen ion transport</keyword>
<feature type="transmembrane region" description="Helical" evidence="3">
    <location>
        <begin position="70"/>
        <end position="90"/>
    </location>
</feature>
<dbReference type="eggNOG" id="COG5336">
    <property type="taxonomic scope" value="Bacteria"/>
</dbReference>
<keyword evidence="3" id="KW-1133">Transmembrane helix</keyword>
<dbReference type="GO" id="GO:0045259">
    <property type="term" value="C:proton-transporting ATP synthase complex"/>
    <property type="evidence" value="ECO:0007669"/>
    <property type="project" value="UniProtKB-UniRule"/>
</dbReference>
<keyword evidence="3" id="KW-0812">Transmembrane</keyword>
<reference evidence="4 5" key="1">
    <citation type="journal article" date="2014" name="Genome Announc.">
        <title>Genome Sequence of a Promising Hydrogen-Producing Facultative Anaerobic Bacterium, Brevundimonas naejangsanensis Strain B1.</title>
        <authorList>
            <person name="Su H."/>
            <person name="Zhang T."/>
            <person name="Bao M."/>
            <person name="Jiang Y."/>
            <person name="Wang Y."/>
            <person name="Tan T."/>
        </authorList>
    </citation>
    <scope>NUCLEOTIDE SEQUENCE [LARGE SCALE GENOMIC DNA]</scope>
    <source>
        <strain evidence="4 5">B1</strain>
    </source>
</reference>
<evidence type="ECO:0000256" key="3">
    <source>
        <dbReference type="SAM" id="Phobius"/>
    </source>
</evidence>